<evidence type="ECO:0000313" key="1">
    <source>
        <dbReference type="EMBL" id="NEN75596.1"/>
    </source>
</evidence>
<dbReference type="Proteomes" id="UP000477651">
    <property type="component" value="Unassembled WGS sequence"/>
</dbReference>
<accession>A0A6L9Y5Q9</accession>
<dbReference type="EMBL" id="JAAGYR010000006">
    <property type="protein sequence ID" value="NEN75596.1"/>
    <property type="molecule type" value="Genomic_DNA"/>
</dbReference>
<protein>
    <submittedName>
        <fullName evidence="1">Uncharacterized protein</fullName>
    </submittedName>
</protein>
<dbReference type="AlphaFoldDB" id="A0A6L9Y5Q9"/>
<dbReference type="RefSeq" id="WP_163764233.1">
    <property type="nucleotide sequence ID" value="NZ_JAAGYR010000006.1"/>
</dbReference>
<sequence length="46" mass="5211">MKNDLMDNIQPLIKEAVEEAFASMTREQILNAFFGPDDSLVLEKVV</sequence>
<proteinExistence type="predicted"/>
<comment type="caution">
    <text evidence="1">The sequence shown here is derived from an EMBL/GenBank/DDBJ whole genome shotgun (WGS) entry which is preliminary data.</text>
</comment>
<organism evidence="1 2">
    <name type="scientific">Pelistega ratti</name>
    <dbReference type="NCBI Taxonomy" id="2652177"/>
    <lineage>
        <taxon>Bacteria</taxon>
        <taxon>Pseudomonadati</taxon>
        <taxon>Pseudomonadota</taxon>
        <taxon>Betaproteobacteria</taxon>
        <taxon>Burkholderiales</taxon>
        <taxon>Alcaligenaceae</taxon>
        <taxon>Pelistega</taxon>
    </lineage>
</organism>
<evidence type="ECO:0000313" key="2">
    <source>
        <dbReference type="Proteomes" id="UP000477651"/>
    </source>
</evidence>
<gene>
    <name evidence="1" type="ORF">F9B74_04535</name>
</gene>
<reference evidence="1 2" key="1">
    <citation type="submission" date="2020-02" db="EMBL/GenBank/DDBJ databases">
        <title>Pelistega sp. NLN82 were isolated from wild rodents of the Hainan Island.</title>
        <authorList>
            <person name="Niu N."/>
            <person name="Zhou J."/>
        </authorList>
    </citation>
    <scope>NUCLEOTIDE SEQUENCE [LARGE SCALE GENOMIC DNA]</scope>
    <source>
        <strain evidence="1 2">NLN82</strain>
    </source>
</reference>
<keyword evidence="2" id="KW-1185">Reference proteome</keyword>
<name>A0A6L9Y5Q9_9BURK</name>